<evidence type="ECO:0000313" key="1">
    <source>
        <dbReference type="EMBL" id="QRR02652.1"/>
    </source>
</evidence>
<dbReference type="RefSeq" id="WP_204657818.1">
    <property type="nucleotide sequence ID" value="NZ_CP056775.1"/>
</dbReference>
<dbReference type="EMBL" id="CP056775">
    <property type="protein sequence ID" value="QRR02652.1"/>
    <property type="molecule type" value="Genomic_DNA"/>
</dbReference>
<accession>A0ABX7IB31</accession>
<keyword evidence="2" id="KW-1185">Reference proteome</keyword>
<sequence length="63" mass="7331">MTGIRYITDDKGKKTDLVINIEEHQEMVEDLLDALTIEERRGEESMPFEDFVAQFKAERGVNE</sequence>
<proteinExistence type="predicted"/>
<name>A0ABX7IB31_9BACT</name>
<protein>
    <submittedName>
        <fullName evidence="1">Uncharacterized protein</fullName>
    </submittedName>
</protein>
<gene>
    <name evidence="1" type="ORF">HWI92_17900</name>
</gene>
<organism evidence="1 2">
    <name type="scientific">Dyadobacter sandarakinus</name>
    <dbReference type="NCBI Taxonomy" id="2747268"/>
    <lineage>
        <taxon>Bacteria</taxon>
        <taxon>Pseudomonadati</taxon>
        <taxon>Bacteroidota</taxon>
        <taxon>Cytophagia</taxon>
        <taxon>Cytophagales</taxon>
        <taxon>Spirosomataceae</taxon>
        <taxon>Dyadobacter</taxon>
    </lineage>
</organism>
<reference evidence="1 2" key="1">
    <citation type="submission" date="2020-06" db="EMBL/GenBank/DDBJ databases">
        <title>Dyadobacter sandarakinus sp. nov., isolated from the soil of the Arctic Yellow River Station.</title>
        <authorList>
            <person name="Zhang Y."/>
            <person name="Peng F."/>
        </authorList>
    </citation>
    <scope>NUCLEOTIDE SEQUENCE [LARGE SCALE GENOMIC DNA]</scope>
    <source>
        <strain evidence="1 2">Q3-56</strain>
    </source>
</reference>
<dbReference type="Proteomes" id="UP000612680">
    <property type="component" value="Chromosome"/>
</dbReference>
<evidence type="ECO:0000313" key="2">
    <source>
        <dbReference type="Proteomes" id="UP000612680"/>
    </source>
</evidence>